<comment type="similarity">
    <text evidence="1">Belongs to the peptidase C1 family.</text>
</comment>
<evidence type="ECO:0000313" key="6">
    <source>
        <dbReference type="Proteomes" id="UP000674179"/>
    </source>
</evidence>
<accession>A0A836G2V6</accession>
<feature type="chain" id="PRO_5032771239" description="Peptidase C1A papain C-terminal domain-containing protein" evidence="3">
    <location>
        <begin position="24"/>
        <end position="340"/>
    </location>
</feature>
<dbReference type="CDD" id="cd02620">
    <property type="entry name" value="Peptidase_C1A_CathepsinB"/>
    <property type="match status" value="1"/>
</dbReference>
<comment type="caution">
    <text evidence="5">The sequence shown here is derived from an EMBL/GenBank/DDBJ whole genome shotgun (WGS) entry which is preliminary data.</text>
</comment>
<dbReference type="GO" id="GO:0008234">
    <property type="term" value="F:cysteine-type peptidase activity"/>
    <property type="evidence" value="ECO:0007669"/>
    <property type="project" value="InterPro"/>
</dbReference>
<dbReference type="PRINTS" id="PR00705">
    <property type="entry name" value="PAPAIN"/>
</dbReference>
<dbReference type="InterPro" id="IPR000169">
    <property type="entry name" value="Pept_cys_AS"/>
</dbReference>
<reference evidence="5 6" key="1">
    <citation type="submission" date="2021-02" db="EMBL/GenBank/DDBJ databases">
        <title>Leishmania (Mundinia) enrietti genome sequencing and assembly.</title>
        <authorList>
            <person name="Almutairi H."/>
            <person name="Gatherer D."/>
        </authorList>
    </citation>
    <scope>NUCLEOTIDE SEQUENCE [LARGE SCALE GENOMIC DNA]</scope>
    <source>
        <strain evidence="5">CUR178</strain>
    </source>
</reference>
<name>A0A836G2V6_LEIEN</name>
<dbReference type="Gene3D" id="3.90.70.10">
    <property type="entry name" value="Cysteine proteinases"/>
    <property type="match status" value="1"/>
</dbReference>
<organism evidence="5 6">
    <name type="scientific">Leishmania enriettii</name>
    <dbReference type="NCBI Taxonomy" id="5663"/>
    <lineage>
        <taxon>Eukaryota</taxon>
        <taxon>Discoba</taxon>
        <taxon>Euglenozoa</taxon>
        <taxon>Kinetoplastea</taxon>
        <taxon>Metakinetoplastina</taxon>
        <taxon>Trypanosomatida</taxon>
        <taxon>Trypanosomatidae</taxon>
        <taxon>Leishmaniinae</taxon>
        <taxon>Leishmania</taxon>
    </lineage>
</organism>
<dbReference type="PANTHER" id="PTHR12411">
    <property type="entry name" value="CYSTEINE PROTEASE FAMILY C1-RELATED"/>
    <property type="match status" value="1"/>
</dbReference>
<dbReference type="OrthoDB" id="640249at2759"/>
<dbReference type="PROSITE" id="PS00639">
    <property type="entry name" value="THIOL_PROTEASE_HIS"/>
    <property type="match status" value="1"/>
</dbReference>
<dbReference type="GeneID" id="94171359"/>
<evidence type="ECO:0000256" key="3">
    <source>
        <dbReference type="SAM" id="SignalP"/>
    </source>
</evidence>
<keyword evidence="6" id="KW-1185">Reference proteome</keyword>
<feature type="domain" description="Peptidase C1A papain C-terminal" evidence="4">
    <location>
        <begin position="98"/>
        <end position="336"/>
    </location>
</feature>
<evidence type="ECO:0000313" key="5">
    <source>
        <dbReference type="EMBL" id="KAG5474027.1"/>
    </source>
</evidence>
<dbReference type="FunFam" id="3.90.70.10:FF:000096">
    <property type="entry name" value="Cathepsin B-like cysteine protease"/>
    <property type="match status" value="1"/>
</dbReference>
<dbReference type="InterPro" id="IPR013128">
    <property type="entry name" value="Peptidase_C1A"/>
</dbReference>
<dbReference type="KEGG" id="lenr:94171359"/>
<evidence type="ECO:0000256" key="1">
    <source>
        <dbReference type="ARBA" id="ARBA00008455"/>
    </source>
</evidence>
<dbReference type="EMBL" id="JAFHKP010000029">
    <property type="protein sequence ID" value="KAG5474027.1"/>
    <property type="molecule type" value="Genomic_DNA"/>
</dbReference>
<proteinExistence type="inferred from homology"/>
<evidence type="ECO:0000256" key="2">
    <source>
        <dbReference type="ARBA" id="ARBA00060028"/>
    </source>
</evidence>
<dbReference type="AlphaFoldDB" id="A0A836G2V6"/>
<dbReference type="Pfam" id="PF00112">
    <property type="entry name" value="Peptidase_C1"/>
    <property type="match status" value="1"/>
</dbReference>
<protein>
    <recommendedName>
        <fullName evidence="4">Peptidase C1A papain C-terminal domain-containing protein</fullName>
    </recommendedName>
</protein>
<dbReference type="Proteomes" id="UP000674179">
    <property type="component" value="Chromosome 29"/>
</dbReference>
<dbReference type="GO" id="GO:0006508">
    <property type="term" value="P:proteolysis"/>
    <property type="evidence" value="ECO:0007669"/>
    <property type="project" value="InterPro"/>
</dbReference>
<dbReference type="InterPro" id="IPR000668">
    <property type="entry name" value="Peptidase_C1A_C"/>
</dbReference>
<dbReference type="InterPro" id="IPR025660">
    <property type="entry name" value="Pept_his_AS"/>
</dbReference>
<dbReference type="PROSITE" id="PS00139">
    <property type="entry name" value="THIOL_PROTEASE_CYS"/>
    <property type="match status" value="1"/>
</dbReference>
<dbReference type="InterPro" id="IPR038765">
    <property type="entry name" value="Papain-like_cys_pep_sf"/>
</dbReference>
<comment type="function">
    <text evidence="2">Thiol protease which is required for parasite excystation and invasion of the proximal small intestine of the human host.</text>
</comment>
<dbReference type="SUPFAM" id="SSF54001">
    <property type="entry name" value="Cysteine proteinases"/>
    <property type="match status" value="1"/>
</dbReference>
<dbReference type="RefSeq" id="XP_067691220.1">
    <property type="nucleotide sequence ID" value="XM_067835849.1"/>
</dbReference>
<dbReference type="SMART" id="SM00645">
    <property type="entry name" value="Pept_C1"/>
    <property type="match status" value="1"/>
</dbReference>
<feature type="signal peptide" evidence="3">
    <location>
        <begin position="1"/>
        <end position="23"/>
    </location>
</feature>
<sequence length="340" mass="37246">MILYIKPVLFLVAVLTVLLGTKAIGLYVEPKDTPVLSKRFVAEINAKTKGQWTASAENGYLVSGKSLEEVSKLMGVLSMSNNDLPHRVFSEEEQQKDLPESFDATEYWPMCVTIGEIRDQSNCGSCWAIAAAEAISDRYCTLGGITDRRISTGNLLSCCFVCGLGCHGGVPSAAWMWWVWVGLATEYCQPYPFGPCGHHSASKHYPPCPNTIYDTPKCNATCNTTEADMVKYKGRRSYSLKGEEAYMRELMTNGPFEVAMSVYADFLSYAGGVYSHVSGDNLGGHAVKVIGWGVADGIPYWKIANSWNTDWGDKGFFLIRRGTNECGIEETGVAGLPAEE</sequence>
<evidence type="ECO:0000259" key="4">
    <source>
        <dbReference type="SMART" id="SM00645"/>
    </source>
</evidence>
<keyword evidence="3" id="KW-0732">Signal</keyword>
<gene>
    <name evidence="5" type="ORF">CUR178_04138</name>
</gene>